<dbReference type="PRINTS" id="PR00344">
    <property type="entry name" value="BCTRLSENSOR"/>
</dbReference>
<dbReference type="InterPro" id="IPR042240">
    <property type="entry name" value="CHASE_sf"/>
</dbReference>
<evidence type="ECO:0000313" key="12">
    <source>
        <dbReference type="EMBL" id="ATQ75434.1"/>
    </source>
</evidence>
<dbReference type="InterPro" id="IPR004358">
    <property type="entry name" value="Sig_transdc_His_kin-like_C"/>
</dbReference>
<dbReference type="RefSeq" id="WP_099875392.1">
    <property type="nucleotide sequence ID" value="NZ_CP024608.1"/>
</dbReference>
<dbReference type="EC" id="2.7.13.3" evidence="3"/>
<dbReference type="PROSITE" id="PS50839">
    <property type="entry name" value="CHASE"/>
    <property type="match status" value="1"/>
</dbReference>
<dbReference type="InterPro" id="IPR006189">
    <property type="entry name" value="CHASE_dom"/>
</dbReference>
<protein>
    <recommendedName>
        <fullName evidence="3">histidine kinase</fullName>
        <ecNumber evidence="3">2.7.13.3</ecNumber>
    </recommendedName>
</protein>
<feature type="domain" description="CHASE" evidence="11">
    <location>
        <begin position="66"/>
        <end position="297"/>
    </location>
</feature>
<gene>
    <name evidence="12" type="ORF">CR152_13580</name>
</gene>
<dbReference type="SUPFAM" id="SSF55785">
    <property type="entry name" value="PYP-like sensor domain (PAS domain)"/>
    <property type="match status" value="1"/>
</dbReference>
<keyword evidence="7" id="KW-0175">Coiled coil</keyword>
<dbReference type="SMART" id="SM00086">
    <property type="entry name" value="PAC"/>
    <property type="match status" value="1"/>
</dbReference>
<evidence type="ECO:0000256" key="8">
    <source>
        <dbReference type="SAM" id="Phobius"/>
    </source>
</evidence>
<evidence type="ECO:0000256" key="5">
    <source>
        <dbReference type="ARBA" id="ARBA00022989"/>
    </source>
</evidence>
<evidence type="ECO:0000256" key="2">
    <source>
        <dbReference type="ARBA" id="ARBA00004370"/>
    </source>
</evidence>
<reference evidence="12" key="1">
    <citation type="submission" date="2017-10" db="EMBL/GenBank/DDBJ databases">
        <title>Massilia psychrophilum sp. nov., a novel purple-pigmented bacterium isolated from Tianshan glacier, Xinjiang Municipality, China.</title>
        <authorList>
            <person name="Wang H."/>
        </authorList>
    </citation>
    <scope>NUCLEOTIDE SEQUENCE [LARGE SCALE GENOMIC DNA]</scope>
    <source>
        <strain evidence="12">B2</strain>
    </source>
</reference>
<dbReference type="NCBIfam" id="TIGR00229">
    <property type="entry name" value="sensory_box"/>
    <property type="match status" value="1"/>
</dbReference>
<evidence type="ECO:0000256" key="4">
    <source>
        <dbReference type="ARBA" id="ARBA00022692"/>
    </source>
</evidence>
<dbReference type="InterPro" id="IPR000014">
    <property type="entry name" value="PAS"/>
</dbReference>
<feature type="domain" description="Histidine kinase" evidence="9">
    <location>
        <begin position="523"/>
        <end position="755"/>
    </location>
</feature>
<dbReference type="SMART" id="SM00387">
    <property type="entry name" value="HATPase_c"/>
    <property type="match status" value="1"/>
</dbReference>
<dbReference type="Proteomes" id="UP000229897">
    <property type="component" value="Chromosome"/>
</dbReference>
<keyword evidence="6 8" id="KW-0472">Membrane</keyword>
<dbReference type="GO" id="GO:0016020">
    <property type="term" value="C:membrane"/>
    <property type="evidence" value="ECO:0007669"/>
    <property type="project" value="UniProtKB-SubCell"/>
</dbReference>
<dbReference type="Pfam" id="PF13426">
    <property type="entry name" value="PAS_9"/>
    <property type="match status" value="1"/>
</dbReference>
<feature type="domain" description="PAC" evidence="10">
    <location>
        <begin position="417"/>
        <end position="468"/>
    </location>
</feature>
<dbReference type="InterPro" id="IPR001610">
    <property type="entry name" value="PAC"/>
</dbReference>
<dbReference type="OrthoDB" id="9812260at2"/>
<keyword evidence="13" id="KW-1185">Reference proteome</keyword>
<dbReference type="PROSITE" id="PS50109">
    <property type="entry name" value="HIS_KIN"/>
    <property type="match status" value="1"/>
</dbReference>
<organism evidence="12 13">
    <name type="scientific">Massilia violaceinigra</name>
    <dbReference type="NCBI Taxonomy" id="2045208"/>
    <lineage>
        <taxon>Bacteria</taxon>
        <taxon>Pseudomonadati</taxon>
        <taxon>Pseudomonadota</taxon>
        <taxon>Betaproteobacteria</taxon>
        <taxon>Burkholderiales</taxon>
        <taxon>Oxalobacteraceae</taxon>
        <taxon>Telluria group</taxon>
        <taxon>Massilia</taxon>
    </lineage>
</organism>
<evidence type="ECO:0000256" key="6">
    <source>
        <dbReference type="ARBA" id="ARBA00023136"/>
    </source>
</evidence>
<dbReference type="PANTHER" id="PTHR43065">
    <property type="entry name" value="SENSOR HISTIDINE KINASE"/>
    <property type="match status" value="1"/>
</dbReference>
<keyword evidence="4 8" id="KW-0812">Transmembrane</keyword>
<dbReference type="SMART" id="SM01079">
    <property type="entry name" value="CHASE"/>
    <property type="match status" value="1"/>
</dbReference>
<evidence type="ECO:0000259" key="9">
    <source>
        <dbReference type="PROSITE" id="PS50109"/>
    </source>
</evidence>
<dbReference type="AlphaFoldDB" id="A0A2D2DKC0"/>
<evidence type="ECO:0000259" key="11">
    <source>
        <dbReference type="PROSITE" id="PS50839"/>
    </source>
</evidence>
<dbReference type="InterPro" id="IPR000700">
    <property type="entry name" value="PAS-assoc_C"/>
</dbReference>
<dbReference type="SUPFAM" id="SSF55874">
    <property type="entry name" value="ATPase domain of HSP90 chaperone/DNA topoisomerase II/histidine kinase"/>
    <property type="match status" value="1"/>
</dbReference>
<name>A0A2D2DKC0_9BURK</name>
<comment type="catalytic activity">
    <reaction evidence="1">
        <text>ATP + protein L-histidine = ADP + protein N-phospho-L-histidine.</text>
        <dbReference type="EC" id="2.7.13.3"/>
    </reaction>
</comment>
<dbReference type="Gene3D" id="3.30.565.10">
    <property type="entry name" value="Histidine kinase-like ATPase, C-terminal domain"/>
    <property type="match status" value="1"/>
</dbReference>
<dbReference type="CDD" id="cd00075">
    <property type="entry name" value="HATPase"/>
    <property type="match status" value="1"/>
</dbReference>
<proteinExistence type="predicted"/>
<dbReference type="InterPro" id="IPR035965">
    <property type="entry name" value="PAS-like_dom_sf"/>
</dbReference>
<dbReference type="CDD" id="cd00130">
    <property type="entry name" value="PAS"/>
    <property type="match status" value="1"/>
</dbReference>
<feature type="coiled-coil region" evidence="7">
    <location>
        <begin position="463"/>
        <end position="497"/>
    </location>
</feature>
<evidence type="ECO:0000256" key="7">
    <source>
        <dbReference type="SAM" id="Coils"/>
    </source>
</evidence>
<dbReference type="Pfam" id="PF03924">
    <property type="entry name" value="CHASE"/>
    <property type="match status" value="1"/>
</dbReference>
<dbReference type="Gene3D" id="3.30.450.350">
    <property type="entry name" value="CHASE domain"/>
    <property type="match status" value="1"/>
</dbReference>
<dbReference type="PANTHER" id="PTHR43065:SF47">
    <property type="match status" value="1"/>
</dbReference>
<keyword evidence="5 8" id="KW-1133">Transmembrane helix</keyword>
<dbReference type="Pfam" id="PF02518">
    <property type="entry name" value="HATPase_c"/>
    <property type="match status" value="1"/>
</dbReference>
<evidence type="ECO:0000313" key="13">
    <source>
        <dbReference type="Proteomes" id="UP000229897"/>
    </source>
</evidence>
<accession>A0A2D2DKC0</accession>
<evidence type="ECO:0000259" key="10">
    <source>
        <dbReference type="PROSITE" id="PS50113"/>
    </source>
</evidence>
<evidence type="ECO:0000256" key="3">
    <source>
        <dbReference type="ARBA" id="ARBA00012438"/>
    </source>
</evidence>
<dbReference type="KEGG" id="mass:CR152_13580"/>
<evidence type="ECO:0000256" key="1">
    <source>
        <dbReference type="ARBA" id="ARBA00000085"/>
    </source>
</evidence>
<dbReference type="GO" id="GO:0004673">
    <property type="term" value="F:protein histidine kinase activity"/>
    <property type="evidence" value="ECO:0007669"/>
    <property type="project" value="UniProtKB-EC"/>
</dbReference>
<dbReference type="InterPro" id="IPR003594">
    <property type="entry name" value="HATPase_dom"/>
</dbReference>
<dbReference type="Gene3D" id="1.10.287.130">
    <property type="match status" value="1"/>
</dbReference>
<dbReference type="InterPro" id="IPR005467">
    <property type="entry name" value="His_kinase_dom"/>
</dbReference>
<comment type="subcellular location">
    <subcellularLocation>
        <location evidence="2">Membrane</location>
    </subcellularLocation>
</comment>
<dbReference type="PROSITE" id="PS50113">
    <property type="entry name" value="PAC"/>
    <property type="match status" value="1"/>
</dbReference>
<dbReference type="EMBL" id="CP024608">
    <property type="protein sequence ID" value="ATQ75434.1"/>
    <property type="molecule type" value="Genomic_DNA"/>
</dbReference>
<feature type="transmembrane region" description="Helical" evidence="8">
    <location>
        <begin position="313"/>
        <end position="333"/>
    </location>
</feature>
<dbReference type="GO" id="GO:0007165">
    <property type="term" value="P:signal transduction"/>
    <property type="evidence" value="ECO:0007669"/>
    <property type="project" value="UniProtKB-ARBA"/>
</dbReference>
<dbReference type="Gene3D" id="3.30.450.20">
    <property type="entry name" value="PAS domain"/>
    <property type="match status" value="1"/>
</dbReference>
<dbReference type="InterPro" id="IPR036890">
    <property type="entry name" value="HATPase_C_sf"/>
</dbReference>
<sequence>MRTQGYLAFVVGICLTMWTCVAVVEAQQARISAIFQRDADKVASDTNVRLQTYFDMLLSIKGAFAVNDKVDREQFARFVRELNLTTRYPGFQAIQFVRYVPAADLARFTESVHSDTRFSPVGYPAFIVHPKVTRAEHFIIEYTEPLKGNENAFGLDLAALPPHRAAVESGRDSGEIVATERITLVQDDTGQPGFVARAPVYRQNMPLTTVAERRAALVGLVAIVFRVKNLMHEVIDPSLLNQMAFRIHDAGNVSDGANAPYAASNVMFDTSGMGAAPLPGFQTEARLSVAQRQWVIRSQALSGSRYSRDVRPVMVIAAGGLVISTLIAALMIASRRSRTLAQQLRVTLDEQRAFQDSASVGIALFSHGVIMRCNRGMEEMMGYAPGELAGQQTQVLSRPAAAGAADPFAVDPQTRRWQGELKLLRKDGSTIWCLINGKALDASDLTKGGVWVIQNISDRKHTEAALVDAKDGLEHSLAELEQQKANVETAHRDLSTVLATLKQAQTNLITSEKMASLGSLVAGIAHELNTPIGNSLLTATALADMVADFERKYAGGGIKRSALEAHMADTRLACDIMASSLRRAGDLITSFKQVAVDQTSDQRRRFDLCDLVRDTLATYAAQLRRANCETRMDGPATLLLDSYPGSVGQVLSNLINNALLHAFEGRPSALITITAREIEDDQLLLIFSDDGVGMPPKILHQVFDPFFTTKMGQGGSGLGMNIVYNIVTGMLGGSIEIESSPEHGTSVTVRIPRKAPNRESEAADVNLLLM</sequence>